<dbReference type="OMA" id="ICQQRFY"/>
<evidence type="ECO:0000256" key="3">
    <source>
        <dbReference type="ARBA" id="ARBA00013044"/>
    </source>
</evidence>
<sequence length="1031" mass="117501">MSKFTVFVKNDPNRQVLLLPTNPSKKHFGLVLELANTDFSSTNLGSINIELVDVDAINKREWTRLTSGYGCLGFVNIEKDIYLVTISSQSAAFQYPNGEQIYRVTDVQFINLIHNYYDVDFDKLWAYERDHYDSEDEEMKELKYNYDSVRLFLSQNFFYYSVEVDLTRFTQNRVNQSQIYQFDDTFLWNSEMIYPLRSFFHNLNPNKKNLFLDNGYLVPLIQGYCDYMQLSTGEDLVVGIISRMGWKRAGTRFNTRGIDDSGHVANSTETEIIFYNSNFLFSFLQIRGSVPAFWEQNGLQLMGHKIQVSRSLEATLPAFNQHIQKLIQRYKNVHIVNLLSQKEGAESQLGNLYANLTAHFLSSQNVKGKVNFTDFDFHAVCKGNHFENALLLVDQLEAQLDQFGFCGVDLESGRLMHTQEGVFRTNCLDCLDRTNVIQGLFTQYHLKRILQELGLSQLYGQVIPILSQLTGKNGDAISRIYAGTGALKSSFTKSGKSSIAGLLNDASKSVNRMYTGAVTDKIKQELTDMLLGKLPGQVKLVYDGPSSFDSIPRSPIQQVHELQQSNLSQPPKKITVHCGTYNVNGRHPNDHTLADWILPPKLGEDIPDLYIMSFQEIVELTPSQILNADLGRKNIWQNILIKDINTAFPDGNYVFLSSEQLVGITILIFARASILPYVNQLEKSIKKTGFSGIAGNKGAAAIRFVIGEVSFCFVACHFASGQSKVEERNFDYQTIHNELTFGFNRTINHHNVVVYMGDFNYRINLSNEQVRLMAHNPKYTEQLQNYDQLKISMQRGYAFRGFTESPIDFFPTYRYDIGTDNYDTSEKRRIPAWTDRILYRGAGVSCSYYTRGELTGSDHKPVMAGFEIDLTKCLDEVKQRMNRPAAHDKPVISFSERNNIPKPIPKIVSEKSQPPPRPPKPQLDNLINFDSEKPTLDCKGLPPPSDSTQQWWSLNSENNHSDTKIKDLVAVGADNDPFNYQFPPHSWNPQISTNPFRQPGFHFPDFSIQSRVGSVKKISDSWTPRNQKLMD</sequence>
<comment type="similarity">
    <text evidence="2">In the central section; belongs to the inositol 1,4,5-trisphosphate 5-phosphatase family.</text>
</comment>
<keyword evidence="4" id="KW-0378">Hydrolase</keyword>
<dbReference type="SMART" id="SM00128">
    <property type="entry name" value="IPPc"/>
    <property type="match status" value="1"/>
</dbReference>
<dbReference type="SUPFAM" id="SSF56219">
    <property type="entry name" value="DNase I-like"/>
    <property type="match status" value="1"/>
</dbReference>
<dbReference type="InterPro" id="IPR036691">
    <property type="entry name" value="Endo/exonu/phosph_ase_sf"/>
</dbReference>
<dbReference type="EC" id="3.1.3.36" evidence="3"/>
<dbReference type="PROSITE" id="PS50275">
    <property type="entry name" value="SAC"/>
    <property type="match status" value="1"/>
</dbReference>
<dbReference type="InterPro" id="IPR046985">
    <property type="entry name" value="IP5"/>
</dbReference>
<reference evidence="7 8" key="1">
    <citation type="journal article" date="2015" name="Genome Biol. Evol.">
        <title>Phylogenomic analyses indicate that early fungi evolved digesting cell walls of algal ancestors of land plants.</title>
        <authorList>
            <person name="Chang Y."/>
            <person name="Wang S."/>
            <person name="Sekimoto S."/>
            <person name="Aerts A.L."/>
            <person name="Choi C."/>
            <person name="Clum A."/>
            <person name="LaButti K.M."/>
            <person name="Lindquist E.A."/>
            <person name="Yee Ngan C."/>
            <person name="Ohm R.A."/>
            <person name="Salamov A.A."/>
            <person name="Grigoriev I.V."/>
            <person name="Spatafora J.W."/>
            <person name="Berbee M.L."/>
        </authorList>
    </citation>
    <scope>NUCLEOTIDE SEQUENCE [LARGE SCALE GENOMIC DNA]</scope>
    <source>
        <strain evidence="7 8">NRRL 28638</strain>
    </source>
</reference>
<evidence type="ECO:0000259" key="6">
    <source>
        <dbReference type="PROSITE" id="PS50275"/>
    </source>
</evidence>
<protein>
    <recommendedName>
        <fullName evidence="3">phosphoinositide 5-phosphatase</fullName>
        <ecNumber evidence="3">3.1.3.36</ecNumber>
    </recommendedName>
</protein>
<keyword evidence="8" id="KW-1185">Reference proteome</keyword>
<dbReference type="PANTHER" id="PTHR11200:SF257">
    <property type="entry name" value="PHOSPHOINOSITIDE 5-PHOSPHATASE"/>
    <property type="match status" value="1"/>
</dbReference>
<evidence type="ECO:0000313" key="8">
    <source>
        <dbReference type="Proteomes" id="UP000070444"/>
    </source>
</evidence>
<dbReference type="EMBL" id="KQ964475">
    <property type="protein sequence ID" value="KXN71424.1"/>
    <property type="molecule type" value="Genomic_DNA"/>
</dbReference>
<name>A0A137P902_CONC2</name>
<dbReference type="AlphaFoldDB" id="A0A137P902"/>
<comment type="similarity">
    <text evidence="1">Belongs to the synaptojanin family.</text>
</comment>
<dbReference type="GO" id="GO:0046856">
    <property type="term" value="P:phosphatidylinositol dephosphorylation"/>
    <property type="evidence" value="ECO:0007669"/>
    <property type="project" value="InterPro"/>
</dbReference>
<dbReference type="Gene3D" id="3.60.10.10">
    <property type="entry name" value="Endonuclease/exonuclease/phosphatase"/>
    <property type="match status" value="1"/>
</dbReference>
<proteinExistence type="inferred from homology"/>
<dbReference type="Pfam" id="PF02383">
    <property type="entry name" value="Syja_N"/>
    <property type="match status" value="1"/>
</dbReference>
<dbReference type="InterPro" id="IPR002013">
    <property type="entry name" value="SAC_dom"/>
</dbReference>
<evidence type="ECO:0000256" key="4">
    <source>
        <dbReference type="ARBA" id="ARBA00022801"/>
    </source>
</evidence>
<dbReference type="OrthoDB" id="405996at2759"/>
<accession>A0A137P902</accession>
<gene>
    <name evidence="7" type="ORF">CONCODRAFT_78333</name>
</gene>
<dbReference type="InterPro" id="IPR000300">
    <property type="entry name" value="IPPc"/>
</dbReference>
<evidence type="ECO:0000256" key="2">
    <source>
        <dbReference type="ARBA" id="ARBA00009678"/>
    </source>
</evidence>
<feature type="domain" description="SAC" evidence="6">
    <location>
        <begin position="149"/>
        <end position="483"/>
    </location>
</feature>
<evidence type="ECO:0000256" key="1">
    <source>
        <dbReference type="ARBA" id="ARBA00008943"/>
    </source>
</evidence>
<feature type="region of interest" description="Disordered" evidence="5">
    <location>
        <begin position="895"/>
        <end position="928"/>
    </location>
</feature>
<dbReference type="Proteomes" id="UP000070444">
    <property type="component" value="Unassembled WGS sequence"/>
</dbReference>
<dbReference type="PANTHER" id="PTHR11200">
    <property type="entry name" value="INOSITOL 5-PHOSPHATASE"/>
    <property type="match status" value="1"/>
</dbReference>
<evidence type="ECO:0000313" key="7">
    <source>
        <dbReference type="EMBL" id="KXN71424.1"/>
    </source>
</evidence>
<organism evidence="7 8">
    <name type="scientific">Conidiobolus coronatus (strain ATCC 28846 / CBS 209.66 / NRRL 28638)</name>
    <name type="common">Delacroixia coronata</name>
    <dbReference type="NCBI Taxonomy" id="796925"/>
    <lineage>
        <taxon>Eukaryota</taxon>
        <taxon>Fungi</taxon>
        <taxon>Fungi incertae sedis</taxon>
        <taxon>Zoopagomycota</taxon>
        <taxon>Entomophthoromycotina</taxon>
        <taxon>Entomophthoromycetes</taxon>
        <taxon>Entomophthorales</taxon>
        <taxon>Ancylistaceae</taxon>
        <taxon>Conidiobolus</taxon>
    </lineage>
</organism>
<dbReference type="GO" id="GO:0004439">
    <property type="term" value="F:phosphatidylinositol-4,5-bisphosphate 5-phosphatase activity"/>
    <property type="evidence" value="ECO:0007669"/>
    <property type="project" value="UniProtKB-EC"/>
</dbReference>
<evidence type="ECO:0000256" key="5">
    <source>
        <dbReference type="SAM" id="MobiDB-lite"/>
    </source>
</evidence>
<dbReference type="Pfam" id="PF22669">
    <property type="entry name" value="Exo_endo_phos2"/>
    <property type="match status" value="1"/>
</dbReference>
<dbReference type="STRING" id="796925.A0A137P902"/>